<evidence type="ECO:0000313" key="6">
    <source>
        <dbReference type="Proteomes" id="UP000248128"/>
    </source>
</evidence>
<keyword evidence="3 4" id="KW-0732">Signal</keyword>
<accession>A0A318MKF8</accession>
<dbReference type="GO" id="GO:0055052">
    <property type="term" value="C:ATP-binding cassette (ABC) transporter complex, substrate-binding subunit-containing"/>
    <property type="evidence" value="ECO:0007669"/>
    <property type="project" value="TreeGrafter"/>
</dbReference>
<name>A0A318MKF8_9BIFI</name>
<dbReference type="OrthoDB" id="9763054at2"/>
<feature type="chain" id="PRO_5038872942" evidence="4">
    <location>
        <begin position="24"/>
        <end position="439"/>
    </location>
</feature>
<evidence type="ECO:0000256" key="2">
    <source>
        <dbReference type="ARBA" id="ARBA00022448"/>
    </source>
</evidence>
<dbReference type="Gene3D" id="3.40.190.10">
    <property type="entry name" value="Periplasmic binding protein-like II"/>
    <property type="match status" value="1"/>
</dbReference>
<keyword evidence="2" id="KW-0813">Transport</keyword>
<dbReference type="GO" id="GO:0042956">
    <property type="term" value="P:maltodextrin transmembrane transport"/>
    <property type="evidence" value="ECO:0007669"/>
    <property type="project" value="TreeGrafter"/>
</dbReference>
<evidence type="ECO:0000256" key="3">
    <source>
        <dbReference type="ARBA" id="ARBA00022729"/>
    </source>
</evidence>
<evidence type="ECO:0000313" key="5">
    <source>
        <dbReference type="EMBL" id="PXY86773.1"/>
    </source>
</evidence>
<protein>
    <submittedName>
        <fullName evidence="5">ABC transporter substrate-binding protein</fullName>
    </submittedName>
</protein>
<dbReference type="Proteomes" id="UP000248128">
    <property type="component" value="Unassembled WGS sequence"/>
</dbReference>
<proteinExistence type="inferred from homology"/>
<reference evidence="5 6" key="1">
    <citation type="submission" date="2018-05" db="EMBL/GenBank/DDBJ databases">
        <title>Reference genomes for bee gut microbiota database.</title>
        <authorList>
            <person name="Ellegaard K.M."/>
        </authorList>
    </citation>
    <scope>NUCLEOTIDE SEQUENCE [LARGE SCALE GENOMIC DNA]</scope>
    <source>
        <strain evidence="5 6">ESL0199</strain>
    </source>
</reference>
<dbReference type="PANTHER" id="PTHR30061:SF50">
    <property type="entry name" value="MALTOSE_MALTODEXTRIN-BINDING PERIPLASMIC PROTEIN"/>
    <property type="match status" value="1"/>
</dbReference>
<dbReference type="SUPFAM" id="SSF53850">
    <property type="entry name" value="Periplasmic binding protein-like II"/>
    <property type="match status" value="1"/>
</dbReference>
<dbReference type="PANTHER" id="PTHR30061">
    <property type="entry name" value="MALTOSE-BINDING PERIPLASMIC PROTEIN"/>
    <property type="match status" value="1"/>
</dbReference>
<feature type="signal peptide" evidence="4">
    <location>
        <begin position="1"/>
        <end position="23"/>
    </location>
</feature>
<evidence type="ECO:0000256" key="1">
    <source>
        <dbReference type="ARBA" id="ARBA00008520"/>
    </source>
</evidence>
<dbReference type="RefSeq" id="WP_110413582.1">
    <property type="nucleotide sequence ID" value="NZ_QGLK01000005.1"/>
</dbReference>
<organism evidence="5 6">
    <name type="scientific">Bifidobacterium asteroides</name>
    <dbReference type="NCBI Taxonomy" id="1684"/>
    <lineage>
        <taxon>Bacteria</taxon>
        <taxon>Bacillati</taxon>
        <taxon>Actinomycetota</taxon>
        <taxon>Actinomycetes</taxon>
        <taxon>Bifidobacteriales</taxon>
        <taxon>Bifidobacteriaceae</taxon>
        <taxon>Bifidobacterium</taxon>
    </lineage>
</organism>
<dbReference type="Pfam" id="PF13416">
    <property type="entry name" value="SBP_bac_8"/>
    <property type="match status" value="1"/>
</dbReference>
<dbReference type="GO" id="GO:0015768">
    <property type="term" value="P:maltose transport"/>
    <property type="evidence" value="ECO:0007669"/>
    <property type="project" value="TreeGrafter"/>
</dbReference>
<sequence>MKKSTTILALVMALALSGGTLSACGNESKADASGKGHVYYHSMKVEQVGQYKQLAKRFTKKTGITVDITSASSDQYEQSLKGELAKSKAPTLFDVDNNNFPNWSSYYDDMSDTNPYKDLTKKEFALKSEGKVSAVPFIMERYGLIYNKALLKKYFDSSWSTIKSVDKINNFKALKTVADEIQEHKNDLGVSGAFTSAGFDPSSMHRFSDQTAHIPVYYEYKDQKTDTIPAKISGKYMPNFKNIFDLYLKDATVAPTQLAGATMEDAYSDFNLKKAVFIQTGTWAYKQLRGQGVADEDMGVLPIYIGTKGEEKEGLTVSFEYWAMNKNASDKDKKATKEWMDYILNDNDARKYTSEEMGFETPFKSYAKAGFKTANPIHRANDAYAKAGNYDVVIYPLPSQQWVSTLGNAMLEYAQGTKDWGNVKTAFVDGWSSEYKITH</sequence>
<comment type="similarity">
    <text evidence="1">Belongs to the bacterial solute-binding protein 1 family.</text>
</comment>
<dbReference type="AlphaFoldDB" id="A0A318MKF8"/>
<dbReference type="InterPro" id="IPR006059">
    <property type="entry name" value="SBP"/>
</dbReference>
<evidence type="ECO:0000256" key="4">
    <source>
        <dbReference type="SAM" id="SignalP"/>
    </source>
</evidence>
<dbReference type="GO" id="GO:1901982">
    <property type="term" value="F:maltose binding"/>
    <property type="evidence" value="ECO:0007669"/>
    <property type="project" value="TreeGrafter"/>
</dbReference>
<gene>
    <name evidence="5" type="ORF">DKK74_08180</name>
</gene>
<dbReference type="EMBL" id="QGLK01000005">
    <property type="protein sequence ID" value="PXY86773.1"/>
    <property type="molecule type" value="Genomic_DNA"/>
</dbReference>
<dbReference type="PROSITE" id="PS51257">
    <property type="entry name" value="PROKAR_LIPOPROTEIN"/>
    <property type="match status" value="1"/>
</dbReference>
<comment type="caution">
    <text evidence="5">The sequence shown here is derived from an EMBL/GenBank/DDBJ whole genome shotgun (WGS) entry which is preliminary data.</text>
</comment>